<dbReference type="PROSITE" id="PS00060">
    <property type="entry name" value="ADH_IRON_2"/>
    <property type="match status" value="1"/>
</dbReference>
<feature type="domain" description="Alcohol dehydrogenase iron-type/glycerol dehydrogenase GldA" evidence="2">
    <location>
        <begin position="75"/>
        <end position="238"/>
    </location>
</feature>
<gene>
    <name evidence="4" type="ORF">A4X13_0g4000</name>
</gene>
<evidence type="ECO:0000259" key="3">
    <source>
        <dbReference type="Pfam" id="PF25137"/>
    </source>
</evidence>
<dbReference type="AlphaFoldDB" id="A0A177TF50"/>
<dbReference type="GO" id="GO:0004022">
    <property type="term" value="F:alcohol dehydrogenase (NAD+) activity"/>
    <property type="evidence" value="ECO:0007669"/>
    <property type="project" value="TreeGrafter"/>
</dbReference>
<protein>
    <submittedName>
        <fullName evidence="4">Uncharacterized protein</fullName>
    </submittedName>
</protein>
<evidence type="ECO:0000313" key="5">
    <source>
        <dbReference type="Proteomes" id="UP000077521"/>
    </source>
</evidence>
<dbReference type="SUPFAM" id="SSF56796">
    <property type="entry name" value="Dehydroquinate synthase-like"/>
    <property type="match status" value="1"/>
</dbReference>
<accession>A0A177TF50</accession>
<dbReference type="Pfam" id="PF25137">
    <property type="entry name" value="ADH_Fe_C"/>
    <property type="match status" value="1"/>
</dbReference>
<dbReference type="CDD" id="cd08192">
    <property type="entry name" value="MAR-like"/>
    <property type="match status" value="1"/>
</dbReference>
<evidence type="ECO:0000313" key="4">
    <source>
        <dbReference type="EMBL" id="KAE8251426.1"/>
    </source>
</evidence>
<reference evidence="4" key="1">
    <citation type="submission" date="2016-04" db="EMBL/GenBank/DDBJ databases">
        <authorList>
            <person name="Nguyen H.D."/>
            <person name="Samba Siva P."/>
            <person name="Cullis J."/>
            <person name="Levesque C.A."/>
            <person name="Hambleton S."/>
        </authorList>
    </citation>
    <scope>NUCLEOTIDE SEQUENCE</scope>
    <source>
        <strain evidence="4">DAOMC 236416</strain>
    </source>
</reference>
<dbReference type="InterPro" id="IPR001670">
    <property type="entry name" value="ADH_Fe/GldA"/>
</dbReference>
<dbReference type="InterPro" id="IPR039697">
    <property type="entry name" value="Alcohol_dehydrogenase_Fe"/>
</dbReference>
<keyword evidence="5" id="KW-1185">Reference proteome</keyword>
<dbReference type="Gene3D" id="1.20.1090.10">
    <property type="entry name" value="Dehydroquinate synthase-like - alpha domain"/>
    <property type="match status" value="1"/>
</dbReference>
<feature type="domain" description="Fe-containing alcohol dehydrogenase-like C-terminal" evidence="3">
    <location>
        <begin position="252"/>
        <end position="374"/>
    </location>
</feature>
<dbReference type="GO" id="GO:0046872">
    <property type="term" value="F:metal ion binding"/>
    <property type="evidence" value="ECO:0007669"/>
    <property type="project" value="InterPro"/>
</dbReference>
<dbReference type="GO" id="GO:0005739">
    <property type="term" value="C:mitochondrion"/>
    <property type="evidence" value="ECO:0007669"/>
    <property type="project" value="TreeGrafter"/>
</dbReference>
<dbReference type="InterPro" id="IPR056798">
    <property type="entry name" value="ADH_Fe_C"/>
</dbReference>
<dbReference type="PANTHER" id="PTHR11496">
    <property type="entry name" value="ALCOHOL DEHYDROGENASE"/>
    <property type="match status" value="1"/>
</dbReference>
<name>A0A177TF50_9BASI</name>
<proteinExistence type="predicted"/>
<reference evidence="4" key="2">
    <citation type="journal article" date="2019" name="IMA Fungus">
        <title>Genome sequencing and comparison of five Tilletia species to identify candidate genes for the detection of regulated species infecting wheat.</title>
        <authorList>
            <person name="Nguyen H.D.T."/>
            <person name="Sultana T."/>
            <person name="Kesanakurti P."/>
            <person name="Hambleton S."/>
        </authorList>
    </citation>
    <scope>NUCLEOTIDE SEQUENCE</scope>
    <source>
        <strain evidence="4">DAOMC 236416</strain>
    </source>
</reference>
<dbReference type="Gene3D" id="3.40.50.1970">
    <property type="match status" value="1"/>
</dbReference>
<evidence type="ECO:0000256" key="1">
    <source>
        <dbReference type="SAM" id="MobiDB-lite"/>
    </source>
</evidence>
<feature type="compositionally biased region" description="Polar residues" evidence="1">
    <location>
        <begin position="38"/>
        <end position="58"/>
    </location>
</feature>
<feature type="compositionally biased region" description="Basic and acidic residues" evidence="1">
    <location>
        <begin position="1"/>
        <end position="15"/>
    </location>
</feature>
<dbReference type="EMBL" id="LWDF02000247">
    <property type="protein sequence ID" value="KAE8251426.1"/>
    <property type="molecule type" value="Genomic_DNA"/>
</dbReference>
<dbReference type="Pfam" id="PF00465">
    <property type="entry name" value="Fe-ADH"/>
    <property type="match status" value="1"/>
</dbReference>
<comment type="caution">
    <text evidence="4">The sequence shown here is derived from an EMBL/GenBank/DDBJ whole genome shotgun (WGS) entry which is preliminary data.</text>
</comment>
<dbReference type="Proteomes" id="UP000077521">
    <property type="component" value="Unassembled WGS sequence"/>
</dbReference>
<organism evidence="4 5">
    <name type="scientific">Tilletia indica</name>
    <dbReference type="NCBI Taxonomy" id="43049"/>
    <lineage>
        <taxon>Eukaryota</taxon>
        <taxon>Fungi</taxon>
        <taxon>Dikarya</taxon>
        <taxon>Basidiomycota</taxon>
        <taxon>Ustilaginomycotina</taxon>
        <taxon>Exobasidiomycetes</taxon>
        <taxon>Tilletiales</taxon>
        <taxon>Tilletiaceae</taxon>
        <taxon>Tilletia</taxon>
    </lineage>
</organism>
<dbReference type="InterPro" id="IPR018211">
    <property type="entry name" value="ADH_Fe_CS"/>
</dbReference>
<feature type="region of interest" description="Disordered" evidence="1">
    <location>
        <begin position="1"/>
        <end position="59"/>
    </location>
</feature>
<dbReference type="PANTHER" id="PTHR11496:SF97">
    <property type="entry name" value="ALCOHOL DEHYDROGENASE IRON-TYPE_GLYCEROL DEHYDROGENASE GLDA DOMAIN-CONTAINING PROTEIN"/>
    <property type="match status" value="1"/>
</dbReference>
<sequence length="470" mass="49926">MSSTSENKRKADSRSEAGMSRQQRRRAEYNAKRGSGQGNQQSRASGSSLPHPLMTTTKILPAPTGKWMNTVIQSVRWGPGCVEQALPEALRSLGLSNPKSLIITGRSLATKTGIIKRIEGQLQSSGLHAGTFSEINQHAGVESIERARAALKQTGANVLVAIGGGSPIDAAKAISYWIHEADGSSVKGNEDPRTFLPIIAVPTTLSLAETTQNAGFTRDGKKTGVSHPALVPRSIIYDAELTVDTPERLWLSSGMRSVDHAIESLYRPDASPVLRNMWLGAIRDLFHFLPLSKARPQDLAVRQRLQLACYTSLSPEARTGALGLSHSLGHALGATYSIPHGITSCLTLAASIRLTAQLSSTPPEQLEALSDALNYIPAPFNPTPAPLGVPVGGLQVLSGAQVLSDHIKQRGVRVGDAVQALIQALGLTRTLGEYNVPRDDLATIASHASGKDGPGSEKHNGVLALLDSIY</sequence>
<evidence type="ECO:0000259" key="2">
    <source>
        <dbReference type="Pfam" id="PF00465"/>
    </source>
</evidence>